<comment type="similarity">
    <text evidence="1">Belongs to the sigma-70 factor family. ECF subfamily.</text>
</comment>
<evidence type="ECO:0000256" key="4">
    <source>
        <dbReference type="ARBA" id="ARBA00023125"/>
    </source>
</evidence>
<reference evidence="8" key="1">
    <citation type="journal article" date="2019" name="Int. J. Syst. Evol. Microbiol.">
        <title>The Global Catalogue of Microorganisms (GCM) 10K type strain sequencing project: providing services to taxonomists for standard genome sequencing and annotation.</title>
        <authorList>
            <consortium name="The Broad Institute Genomics Platform"/>
            <consortium name="The Broad Institute Genome Sequencing Center for Infectious Disease"/>
            <person name="Wu L."/>
            <person name="Ma J."/>
        </authorList>
    </citation>
    <scope>NUCLEOTIDE SEQUENCE [LARGE SCALE GENOMIC DNA]</scope>
    <source>
        <strain evidence="8">CGMCC 4.7152</strain>
    </source>
</reference>
<dbReference type="PANTHER" id="PTHR43133">
    <property type="entry name" value="RNA POLYMERASE ECF-TYPE SIGMA FACTO"/>
    <property type="match status" value="1"/>
</dbReference>
<dbReference type="SUPFAM" id="SSF88946">
    <property type="entry name" value="Sigma2 domain of RNA polymerase sigma factors"/>
    <property type="match status" value="1"/>
</dbReference>
<evidence type="ECO:0000313" key="7">
    <source>
        <dbReference type="EMBL" id="MFC4998100.1"/>
    </source>
</evidence>
<evidence type="ECO:0000256" key="1">
    <source>
        <dbReference type="ARBA" id="ARBA00010641"/>
    </source>
</evidence>
<name>A0ABV9VRL9_9ACTN</name>
<comment type="caution">
    <text evidence="7">The sequence shown here is derived from an EMBL/GenBank/DDBJ whole genome shotgun (WGS) entry which is preliminary data.</text>
</comment>
<dbReference type="InterPro" id="IPR013324">
    <property type="entry name" value="RNA_pol_sigma_r3/r4-like"/>
</dbReference>
<feature type="domain" description="RNA polymerase sigma-70 region 2" evidence="6">
    <location>
        <begin position="25"/>
        <end position="91"/>
    </location>
</feature>
<dbReference type="InterPro" id="IPR036388">
    <property type="entry name" value="WH-like_DNA-bd_sf"/>
</dbReference>
<keyword evidence="3" id="KW-0731">Sigma factor</keyword>
<accession>A0ABV9VRL9</accession>
<dbReference type="Proteomes" id="UP001595912">
    <property type="component" value="Unassembled WGS sequence"/>
</dbReference>
<dbReference type="InterPro" id="IPR039425">
    <property type="entry name" value="RNA_pol_sigma-70-like"/>
</dbReference>
<dbReference type="Pfam" id="PF04542">
    <property type="entry name" value="Sigma70_r2"/>
    <property type="match status" value="1"/>
</dbReference>
<sequence>MTDFDHAAALAAAAEGDQKAWNAIVTTYSGLVWSVARGFRLSTADAGDVVQGTWLRLVEHLHDIRDADRLPGWLATTARRESLNLIRRAGRDVPVDDVDGLGAAGAAHAAVDERLLRDESQRVLWQAVSRLSHGCQRLLRVLFADPAPTYETVGAALDIPIGSIGPTRARCLAGLRSILTD</sequence>
<dbReference type="Gene3D" id="1.10.10.10">
    <property type="entry name" value="Winged helix-like DNA-binding domain superfamily/Winged helix DNA-binding domain"/>
    <property type="match status" value="1"/>
</dbReference>
<dbReference type="NCBIfam" id="TIGR02937">
    <property type="entry name" value="sigma70-ECF"/>
    <property type="match status" value="1"/>
</dbReference>
<dbReference type="PANTHER" id="PTHR43133:SF8">
    <property type="entry name" value="RNA POLYMERASE SIGMA FACTOR HI_1459-RELATED"/>
    <property type="match status" value="1"/>
</dbReference>
<gene>
    <name evidence="7" type="ORF">ACFPIJ_09680</name>
</gene>
<organism evidence="7 8">
    <name type="scientific">Dactylosporangium cerinum</name>
    <dbReference type="NCBI Taxonomy" id="1434730"/>
    <lineage>
        <taxon>Bacteria</taxon>
        <taxon>Bacillati</taxon>
        <taxon>Actinomycetota</taxon>
        <taxon>Actinomycetes</taxon>
        <taxon>Micromonosporales</taxon>
        <taxon>Micromonosporaceae</taxon>
        <taxon>Dactylosporangium</taxon>
    </lineage>
</organism>
<keyword evidence="4" id="KW-0238">DNA-binding</keyword>
<evidence type="ECO:0000256" key="5">
    <source>
        <dbReference type="ARBA" id="ARBA00023163"/>
    </source>
</evidence>
<protein>
    <submittedName>
        <fullName evidence="7">RNA polymerase sigma factor</fullName>
    </submittedName>
</protein>
<dbReference type="Gene3D" id="1.10.1740.10">
    <property type="match status" value="1"/>
</dbReference>
<dbReference type="InterPro" id="IPR007627">
    <property type="entry name" value="RNA_pol_sigma70_r2"/>
</dbReference>
<dbReference type="InterPro" id="IPR014284">
    <property type="entry name" value="RNA_pol_sigma-70_dom"/>
</dbReference>
<keyword evidence="8" id="KW-1185">Reference proteome</keyword>
<dbReference type="SUPFAM" id="SSF88659">
    <property type="entry name" value="Sigma3 and sigma4 domains of RNA polymerase sigma factors"/>
    <property type="match status" value="1"/>
</dbReference>
<dbReference type="EMBL" id="JBHSIU010000011">
    <property type="protein sequence ID" value="MFC4998100.1"/>
    <property type="molecule type" value="Genomic_DNA"/>
</dbReference>
<dbReference type="InterPro" id="IPR013325">
    <property type="entry name" value="RNA_pol_sigma_r2"/>
</dbReference>
<evidence type="ECO:0000313" key="8">
    <source>
        <dbReference type="Proteomes" id="UP001595912"/>
    </source>
</evidence>
<evidence type="ECO:0000256" key="2">
    <source>
        <dbReference type="ARBA" id="ARBA00023015"/>
    </source>
</evidence>
<keyword evidence="5" id="KW-0804">Transcription</keyword>
<proteinExistence type="inferred from homology"/>
<keyword evidence="2" id="KW-0805">Transcription regulation</keyword>
<evidence type="ECO:0000256" key="3">
    <source>
        <dbReference type="ARBA" id="ARBA00023082"/>
    </source>
</evidence>
<dbReference type="RefSeq" id="WP_380114355.1">
    <property type="nucleotide sequence ID" value="NZ_JBHSIU010000011.1"/>
</dbReference>
<evidence type="ECO:0000259" key="6">
    <source>
        <dbReference type="Pfam" id="PF04542"/>
    </source>
</evidence>